<dbReference type="OrthoDB" id="273614at2"/>
<dbReference type="Gene3D" id="3.40.630.30">
    <property type="match status" value="1"/>
</dbReference>
<accession>A0A3N1MKA4</accession>
<protein>
    <submittedName>
        <fullName evidence="4">MarR family transcriptional regulator with acetyltransferase activity</fullName>
    </submittedName>
</protein>
<dbReference type="Gene3D" id="1.10.10.10">
    <property type="entry name" value="Winged helix-like DNA-binding domain superfamily/Winged helix DNA-binding domain"/>
    <property type="match status" value="1"/>
</dbReference>
<dbReference type="InterPro" id="IPR000835">
    <property type="entry name" value="HTH_MarR-typ"/>
</dbReference>
<dbReference type="Pfam" id="PF00583">
    <property type="entry name" value="Acetyltransf_1"/>
    <property type="match status" value="1"/>
</dbReference>
<dbReference type="GO" id="GO:0008080">
    <property type="term" value="F:N-acetyltransferase activity"/>
    <property type="evidence" value="ECO:0007669"/>
    <property type="project" value="InterPro"/>
</dbReference>
<dbReference type="EMBL" id="RJKX01000011">
    <property type="protein sequence ID" value="ROQ01416.1"/>
    <property type="molecule type" value="Genomic_DNA"/>
</dbReference>
<feature type="domain" description="HTH marR-type" evidence="2">
    <location>
        <begin position="9"/>
        <end position="141"/>
    </location>
</feature>
<proteinExistence type="predicted"/>
<dbReference type="PANTHER" id="PTHR13947">
    <property type="entry name" value="GNAT FAMILY N-ACETYLTRANSFERASE"/>
    <property type="match status" value="1"/>
</dbReference>
<dbReference type="GO" id="GO:0003700">
    <property type="term" value="F:DNA-binding transcription factor activity"/>
    <property type="evidence" value="ECO:0007669"/>
    <property type="project" value="InterPro"/>
</dbReference>
<dbReference type="InterPro" id="IPR036388">
    <property type="entry name" value="WH-like_DNA-bd_sf"/>
</dbReference>
<dbReference type="PANTHER" id="PTHR13947:SF37">
    <property type="entry name" value="LD18367P"/>
    <property type="match status" value="1"/>
</dbReference>
<dbReference type="Proteomes" id="UP000278222">
    <property type="component" value="Unassembled WGS sequence"/>
</dbReference>
<reference evidence="4 5" key="1">
    <citation type="submission" date="2018-11" db="EMBL/GenBank/DDBJ databases">
        <title>Genomic Encyclopedia of Type Strains, Phase IV (KMG-IV): sequencing the most valuable type-strain genomes for metagenomic binning, comparative biology and taxonomic classification.</title>
        <authorList>
            <person name="Goeker M."/>
        </authorList>
    </citation>
    <scope>NUCLEOTIDE SEQUENCE [LARGE SCALE GENOMIC DNA]</scope>
    <source>
        <strain evidence="4 5">DSM 5900</strain>
    </source>
</reference>
<dbReference type="PRINTS" id="PR00598">
    <property type="entry name" value="HTHMARR"/>
</dbReference>
<dbReference type="PROSITE" id="PS50995">
    <property type="entry name" value="HTH_MARR_2"/>
    <property type="match status" value="1"/>
</dbReference>
<dbReference type="PROSITE" id="PS51186">
    <property type="entry name" value="GNAT"/>
    <property type="match status" value="1"/>
</dbReference>
<dbReference type="SUPFAM" id="SSF55729">
    <property type="entry name" value="Acyl-CoA N-acyltransferases (Nat)"/>
    <property type="match status" value="1"/>
</dbReference>
<dbReference type="AlphaFoldDB" id="A0A3N1MKA4"/>
<feature type="domain" description="N-acetyltransferase" evidence="3">
    <location>
        <begin position="166"/>
        <end position="309"/>
    </location>
</feature>
<organism evidence="4 5">
    <name type="scientific">Stella humosa</name>
    <dbReference type="NCBI Taxonomy" id="94"/>
    <lineage>
        <taxon>Bacteria</taxon>
        <taxon>Pseudomonadati</taxon>
        <taxon>Pseudomonadota</taxon>
        <taxon>Alphaproteobacteria</taxon>
        <taxon>Rhodospirillales</taxon>
        <taxon>Stellaceae</taxon>
        <taxon>Stella</taxon>
    </lineage>
</organism>
<name>A0A3N1MKA4_9PROT</name>
<evidence type="ECO:0000259" key="2">
    <source>
        <dbReference type="PROSITE" id="PS50995"/>
    </source>
</evidence>
<dbReference type="RefSeq" id="WP_123688180.1">
    <property type="nucleotide sequence ID" value="NZ_AP019700.1"/>
</dbReference>
<gene>
    <name evidence="4" type="ORF">EDC65_0595</name>
</gene>
<evidence type="ECO:0000259" key="3">
    <source>
        <dbReference type="PROSITE" id="PS51186"/>
    </source>
</evidence>
<dbReference type="InterPro" id="IPR016181">
    <property type="entry name" value="Acyl_CoA_acyltransferase"/>
</dbReference>
<dbReference type="SMART" id="SM00347">
    <property type="entry name" value="HTH_MARR"/>
    <property type="match status" value="1"/>
</dbReference>
<sequence>MPDSDLQSRTETVRAFNRFYTKAIGVLEKGYLHSPFSLTEVRVFYELRHREGLAAAAMGRELGLDPGYLSRLLARFEAKGYLRREASPDDARQSRLFLTEHGAATFDPLEQVASDEIGRLLAALSLAEQDRLLAAMATIQTLLEGTADRGAGWLLRPHRPGDFGWIVQRHGEIYSAEYGWDQRFEGVVAGIAADIIASFDPATDACWIAEKDGRRIGSVAVVAKTPALAQLRILIVDAEARGLGVGRRLVAECITFARRAGFARMTLSTYSCLAAARGLYQQAGFQLEQSVPERSYGQDLVAETWTLAL</sequence>
<dbReference type="InterPro" id="IPR036390">
    <property type="entry name" value="WH_DNA-bd_sf"/>
</dbReference>
<evidence type="ECO:0000313" key="4">
    <source>
        <dbReference type="EMBL" id="ROQ01416.1"/>
    </source>
</evidence>
<evidence type="ECO:0000256" key="1">
    <source>
        <dbReference type="ARBA" id="ARBA00022679"/>
    </source>
</evidence>
<keyword evidence="1 4" id="KW-0808">Transferase</keyword>
<dbReference type="Pfam" id="PF12802">
    <property type="entry name" value="MarR_2"/>
    <property type="match status" value="1"/>
</dbReference>
<comment type="caution">
    <text evidence="4">The sequence shown here is derived from an EMBL/GenBank/DDBJ whole genome shotgun (WGS) entry which is preliminary data.</text>
</comment>
<dbReference type="InterPro" id="IPR000182">
    <property type="entry name" value="GNAT_dom"/>
</dbReference>
<dbReference type="SUPFAM" id="SSF46785">
    <property type="entry name" value="Winged helix' DNA-binding domain"/>
    <property type="match status" value="1"/>
</dbReference>
<dbReference type="InterPro" id="IPR050769">
    <property type="entry name" value="NAT_camello-type"/>
</dbReference>
<evidence type="ECO:0000313" key="5">
    <source>
        <dbReference type="Proteomes" id="UP000278222"/>
    </source>
</evidence>
<keyword evidence="5" id="KW-1185">Reference proteome</keyword>
<dbReference type="CDD" id="cd04301">
    <property type="entry name" value="NAT_SF"/>
    <property type="match status" value="1"/>
</dbReference>